<dbReference type="Proteomes" id="UP000026962">
    <property type="component" value="Chromosome 8"/>
</dbReference>
<dbReference type="HOGENOM" id="CLU_089101_0_0_1"/>
<evidence type="ECO:0000256" key="1">
    <source>
        <dbReference type="SAM" id="Coils"/>
    </source>
</evidence>
<keyword evidence="3" id="KW-1133">Transmembrane helix</keyword>
<reference evidence="4" key="1">
    <citation type="submission" date="2015-04" db="UniProtKB">
        <authorList>
            <consortium name="EnsemblPlants"/>
        </authorList>
    </citation>
    <scope>IDENTIFICATION</scope>
</reference>
<evidence type="ECO:0000256" key="2">
    <source>
        <dbReference type="SAM" id="MobiDB-lite"/>
    </source>
</evidence>
<keyword evidence="5" id="KW-1185">Reference proteome</keyword>
<reference evidence="4" key="2">
    <citation type="submission" date="2018-05" db="EMBL/GenBank/DDBJ databases">
        <title>OpunRS2 (Oryza punctata Reference Sequence Version 2).</title>
        <authorList>
            <person name="Zhang J."/>
            <person name="Kudrna D."/>
            <person name="Lee S."/>
            <person name="Talag J."/>
            <person name="Welchert J."/>
            <person name="Wing R.A."/>
        </authorList>
    </citation>
    <scope>NUCLEOTIDE SEQUENCE [LARGE SCALE GENOMIC DNA]</scope>
</reference>
<evidence type="ECO:0008006" key="6">
    <source>
        <dbReference type="Google" id="ProtNLM"/>
    </source>
</evidence>
<feature type="transmembrane region" description="Helical" evidence="3">
    <location>
        <begin position="14"/>
        <end position="34"/>
    </location>
</feature>
<feature type="region of interest" description="Disordered" evidence="2">
    <location>
        <begin position="186"/>
        <end position="227"/>
    </location>
</feature>
<name>A0A0E0LUQ3_ORYPU</name>
<protein>
    <recommendedName>
        <fullName evidence="6">DUF4408 domain-containing protein</fullName>
    </recommendedName>
</protein>
<feature type="compositionally biased region" description="Basic and acidic residues" evidence="2">
    <location>
        <begin position="209"/>
        <end position="227"/>
    </location>
</feature>
<keyword evidence="3" id="KW-0812">Transmembrane</keyword>
<keyword evidence="3" id="KW-0472">Membrane</keyword>
<dbReference type="EnsemblPlants" id="OPUNC08G12590.1">
    <property type="protein sequence ID" value="OPUNC08G12590.1"/>
    <property type="gene ID" value="OPUNC08G12590"/>
</dbReference>
<sequence length="275" mass="29288">MAVVGMLSWLSSGLAWFVFLNVIVGAIAVVSWLGQGAGGTPSTSARRRLARTASTVVMERLRSVANFPFQYLSGDYSVTPLHDHGGVSSGSDYFYYPREAEEEEEEVAVAQASRVVVQTEAAQFRPEAPAPVREIVAATTSSSMAAPPNSPVTAATAAIKNEEEEAEAEEEEESISLDEAYALAQQAQAQARAPRAAPNAAAAAGAKAADAKPRRARAEEVEEGKAEVNARAERFIQQFREDLKLQRINSIINYTNALRRRGAAGVAATAPAPAR</sequence>
<dbReference type="Gramene" id="OPUNC08G12590.1">
    <property type="protein sequence ID" value="OPUNC08G12590.1"/>
    <property type="gene ID" value="OPUNC08G12590"/>
</dbReference>
<evidence type="ECO:0000313" key="5">
    <source>
        <dbReference type="Proteomes" id="UP000026962"/>
    </source>
</evidence>
<dbReference type="OMA" id="HHVQAQY"/>
<dbReference type="PANTHER" id="PTHR33098">
    <property type="entry name" value="COTTON FIBER (DUF761)"/>
    <property type="match status" value="1"/>
</dbReference>
<dbReference type="eggNOG" id="ENOG502R3AU">
    <property type="taxonomic scope" value="Eukaryota"/>
</dbReference>
<dbReference type="InterPro" id="IPR008480">
    <property type="entry name" value="DUF761_pln"/>
</dbReference>
<evidence type="ECO:0000256" key="3">
    <source>
        <dbReference type="SAM" id="Phobius"/>
    </source>
</evidence>
<organism evidence="4">
    <name type="scientific">Oryza punctata</name>
    <name type="common">Red rice</name>
    <dbReference type="NCBI Taxonomy" id="4537"/>
    <lineage>
        <taxon>Eukaryota</taxon>
        <taxon>Viridiplantae</taxon>
        <taxon>Streptophyta</taxon>
        <taxon>Embryophyta</taxon>
        <taxon>Tracheophyta</taxon>
        <taxon>Spermatophyta</taxon>
        <taxon>Magnoliopsida</taxon>
        <taxon>Liliopsida</taxon>
        <taxon>Poales</taxon>
        <taxon>Poaceae</taxon>
        <taxon>BOP clade</taxon>
        <taxon>Oryzoideae</taxon>
        <taxon>Oryzeae</taxon>
        <taxon>Oryzinae</taxon>
        <taxon>Oryza</taxon>
    </lineage>
</organism>
<proteinExistence type="predicted"/>
<feature type="compositionally biased region" description="Low complexity" evidence="2">
    <location>
        <begin position="186"/>
        <end position="208"/>
    </location>
</feature>
<dbReference type="Pfam" id="PF05553">
    <property type="entry name" value="DUF761"/>
    <property type="match status" value="1"/>
</dbReference>
<evidence type="ECO:0000313" key="4">
    <source>
        <dbReference type="EnsemblPlants" id="OPUNC08G12590.1"/>
    </source>
</evidence>
<keyword evidence="1" id="KW-0175">Coiled coil</keyword>
<feature type="coiled-coil region" evidence="1">
    <location>
        <begin position="152"/>
        <end position="179"/>
    </location>
</feature>
<dbReference type="AlphaFoldDB" id="A0A0E0LUQ3"/>
<dbReference type="PANTHER" id="PTHR33098:SF2">
    <property type="entry name" value="OS08G0402500 PROTEIN"/>
    <property type="match status" value="1"/>
</dbReference>
<accession>A0A0E0LUQ3</accession>